<evidence type="ECO:0000259" key="5">
    <source>
        <dbReference type="Pfam" id="PF07728"/>
    </source>
</evidence>
<feature type="region of interest" description="Disordered" evidence="4">
    <location>
        <begin position="112"/>
        <end position="165"/>
    </location>
</feature>
<keyword evidence="3" id="KW-0067">ATP-binding</keyword>
<dbReference type="Pfam" id="PF07728">
    <property type="entry name" value="AAA_5"/>
    <property type="match status" value="1"/>
</dbReference>
<dbReference type="AlphaFoldDB" id="A0A1X7LQY3"/>
<dbReference type="STRING" id="1515439.SAMN06265784_108107"/>
<dbReference type="EMBL" id="FXAT01000008">
    <property type="protein sequence ID" value="SMG56245.1"/>
    <property type="molecule type" value="Genomic_DNA"/>
</dbReference>
<evidence type="ECO:0000256" key="2">
    <source>
        <dbReference type="ARBA" id="ARBA00022741"/>
    </source>
</evidence>
<dbReference type="RefSeq" id="WP_085487272.1">
    <property type="nucleotide sequence ID" value="NZ_FXAT01000008.1"/>
</dbReference>
<protein>
    <submittedName>
        <fullName evidence="7">Cobaltochelatase CobS</fullName>
    </submittedName>
</protein>
<dbReference type="SUPFAM" id="SSF52540">
    <property type="entry name" value="P-loop containing nucleoside triphosphate hydrolases"/>
    <property type="match status" value="1"/>
</dbReference>
<dbReference type="OrthoDB" id="9808317at2"/>
<dbReference type="GO" id="GO:0000027">
    <property type="term" value="P:ribosomal large subunit assembly"/>
    <property type="evidence" value="ECO:0007669"/>
    <property type="project" value="TreeGrafter"/>
</dbReference>
<name>A0A1X7LQY3_9BURK</name>
<dbReference type="Gene3D" id="3.40.50.300">
    <property type="entry name" value="P-loop containing nucleotide triphosphate hydrolases"/>
    <property type="match status" value="1"/>
</dbReference>
<proteinExistence type="inferred from homology"/>
<feature type="compositionally biased region" description="Low complexity" evidence="4">
    <location>
        <begin position="128"/>
        <end position="146"/>
    </location>
</feature>
<evidence type="ECO:0000259" key="6">
    <source>
        <dbReference type="Pfam" id="PF08406"/>
    </source>
</evidence>
<organism evidence="7 8">
    <name type="scientific">Paraburkholderia susongensis</name>
    <dbReference type="NCBI Taxonomy" id="1515439"/>
    <lineage>
        <taxon>Bacteria</taxon>
        <taxon>Pseudomonadati</taxon>
        <taxon>Pseudomonadota</taxon>
        <taxon>Betaproteobacteria</taxon>
        <taxon>Burkholderiales</taxon>
        <taxon>Burkholderiaceae</taxon>
        <taxon>Paraburkholderia</taxon>
    </lineage>
</organism>
<feature type="compositionally biased region" description="Polar residues" evidence="4">
    <location>
        <begin position="148"/>
        <end position="163"/>
    </location>
</feature>
<feature type="domain" description="CbbQ/NirQ/NorQ C-terminal" evidence="6">
    <location>
        <begin position="359"/>
        <end position="439"/>
    </location>
</feature>
<dbReference type="Proteomes" id="UP000193228">
    <property type="component" value="Unassembled WGS sequence"/>
</dbReference>
<comment type="similarity">
    <text evidence="1">Belongs to the CbbQ/NirQ/NorQ/GpvN family.</text>
</comment>
<keyword evidence="2" id="KW-0547">Nucleotide-binding</keyword>
<dbReference type="PANTHER" id="PTHR48103">
    <property type="entry name" value="MIDASIN-RELATED"/>
    <property type="match status" value="1"/>
</dbReference>
<accession>A0A1X7LQY3</accession>
<evidence type="ECO:0000256" key="4">
    <source>
        <dbReference type="SAM" id="MobiDB-lite"/>
    </source>
</evidence>
<dbReference type="GO" id="GO:0016887">
    <property type="term" value="F:ATP hydrolysis activity"/>
    <property type="evidence" value="ECO:0007669"/>
    <property type="project" value="InterPro"/>
</dbReference>
<dbReference type="GO" id="GO:0005524">
    <property type="term" value="F:ATP binding"/>
    <property type="evidence" value="ECO:0007669"/>
    <property type="project" value="UniProtKB-KW"/>
</dbReference>
<keyword evidence="8" id="KW-1185">Reference proteome</keyword>
<dbReference type="InterPro" id="IPR013615">
    <property type="entry name" value="CbbQ_C"/>
</dbReference>
<dbReference type="GO" id="GO:0030687">
    <property type="term" value="C:preribosome, large subunit precursor"/>
    <property type="evidence" value="ECO:0007669"/>
    <property type="project" value="TreeGrafter"/>
</dbReference>
<evidence type="ECO:0000313" key="7">
    <source>
        <dbReference type="EMBL" id="SMG56245.1"/>
    </source>
</evidence>
<reference evidence="8" key="1">
    <citation type="submission" date="2017-04" db="EMBL/GenBank/DDBJ databases">
        <authorList>
            <person name="Varghese N."/>
            <person name="Submissions S."/>
        </authorList>
    </citation>
    <scope>NUCLEOTIDE SEQUENCE [LARGE SCALE GENOMIC DNA]</scope>
    <source>
        <strain evidence="8">LMG 29540</strain>
    </source>
</reference>
<dbReference type="InterPro" id="IPR027417">
    <property type="entry name" value="P-loop_NTPase"/>
</dbReference>
<evidence type="ECO:0000313" key="8">
    <source>
        <dbReference type="Proteomes" id="UP000193228"/>
    </source>
</evidence>
<dbReference type="Pfam" id="PF08406">
    <property type="entry name" value="CbbQ_C"/>
    <property type="match status" value="1"/>
</dbReference>
<evidence type="ECO:0000256" key="3">
    <source>
        <dbReference type="ARBA" id="ARBA00022840"/>
    </source>
</evidence>
<evidence type="ECO:0000256" key="1">
    <source>
        <dbReference type="ARBA" id="ARBA00009417"/>
    </source>
</evidence>
<feature type="domain" description="ATPase dynein-related AAA" evidence="5">
    <location>
        <begin position="204"/>
        <end position="323"/>
    </location>
</feature>
<sequence length="449" mass="48811">MSAPDLIENEDGNKDENLGLYLRATQTGAEWWRVSVADRPETYRLEHGVDDENGAGTVDIDLVVDAENLRAKQKKWRREGFAIDSGNAASELDAPARVAFMPELQRAASTMLAEKLRRSEGAGEAAKAPARSASGDASSPPSGHAPTRTPTHTPQHASGNTVRIGSVDVPCGASHPLVPRENPAYLFSPRFDDIVEDIVENRRVMLIGHTGAGKTSLIEQVAARSRHGVLRSNMNGQTTVGDFVGFWTVKGGETLWVDGVLPTAMREGLWLIVDEIDFAEPSILAALTAVLEPHGRLVLKEKGNEIVAPHPAFRLFATANAVGAMSQFRHLYQGANLMNEAFLDRWRVYLLDYLTPAEETEVLMRTLAPYMTRALAVTLAAIAADCRAAFAREDLSSAFSTRRLLDWAELMLRTGDPERAAGPAIYAKVSPEDAALIRGIIRHHIAPAG</sequence>
<gene>
    <name evidence="7" type="ORF">SAMN06265784_108107</name>
</gene>
<dbReference type="PANTHER" id="PTHR48103:SF2">
    <property type="entry name" value="MIDASIN"/>
    <property type="match status" value="1"/>
</dbReference>
<dbReference type="InterPro" id="IPR011704">
    <property type="entry name" value="ATPase_dyneun-rel_AAA"/>
</dbReference>